<dbReference type="Gene3D" id="2.160.20.80">
    <property type="entry name" value="E3 ubiquitin-protein ligase SopA"/>
    <property type="match status" value="1"/>
</dbReference>
<dbReference type="Pfam" id="PF13599">
    <property type="entry name" value="Pentapeptide_4"/>
    <property type="match status" value="1"/>
</dbReference>
<evidence type="ECO:0000313" key="2">
    <source>
        <dbReference type="Proteomes" id="UP001290462"/>
    </source>
</evidence>
<reference evidence="1" key="1">
    <citation type="submission" date="2023-08" db="EMBL/GenBank/DDBJ databases">
        <title>Genomic characterization of piscicolin 126 produced by Carnobacterium maltaromaticum CM22 strain isolated from salmon (Salmo salar).</title>
        <authorList>
            <person name="Gonzalez-Gragera E."/>
            <person name="Garcia-Lopez J.D."/>
            <person name="Teso-Perez C."/>
            <person name="Gimenez-Hernandez I."/>
            <person name="Peralta-Sanchez J.M."/>
            <person name="Valdivia E."/>
            <person name="Montalban-Lopez M."/>
            <person name="Martin-Platero A.M."/>
            <person name="Banos A."/>
            <person name="Martinez-Bueno M."/>
        </authorList>
    </citation>
    <scope>NUCLEOTIDE SEQUENCE</scope>
    <source>
        <strain evidence="1">CM22</strain>
    </source>
</reference>
<accession>A0AAW9K1Y5</accession>
<dbReference type="Pfam" id="PF00805">
    <property type="entry name" value="Pentapeptide"/>
    <property type="match status" value="1"/>
</dbReference>
<evidence type="ECO:0000313" key="1">
    <source>
        <dbReference type="EMBL" id="MDZ5757341.1"/>
    </source>
</evidence>
<dbReference type="RefSeq" id="WP_322808324.1">
    <property type="nucleotide sequence ID" value="NZ_JAVBVO010000001.1"/>
</dbReference>
<dbReference type="Proteomes" id="UP001290462">
    <property type="component" value="Unassembled WGS sequence"/>
</dbReference>
<organism evidence="1 2">
    <name type="scientific">Carnobacterium maltaromaticum</name>
    <name type="common">Carnobacterium piscicola</name>
    <dbReference type="NCBI Taxonomy" id="2751"/>
    <lineage>
        <taxon>Bacteria</taxon>
        <taxon>Bacillati</taxon>
        <taxon>Bacillota</taxon>
        <taxon>Bacilli</taxon>
        <taxon>Lactobacillales</taxon>
        <taxon>Carnobacteriaceae</taxon>
        <taxon>Carnobacterium</taxon>
    </lineage>
</organism>
<sequence length="207" mass="23544">MKIVKPKQTITALVEDQIVKIEEVESHTHYKKCQITSNFGIKKINEVIFENCTFDRLDFKQMEFLDVIFDNCNLASGDFSEGLIYRSEFKNCQLSGANFIDSKQKNVKWQGCLLSYANYSSSNMESVHFIEGRMTESYFQDCQLKNVIFEEIDANGVDLVGSKLAGLDISKAHFDFLNLDISLAKGLKIGYDQAYKLITLSGIEIVE</sequence>
<name>A0AAW9K1Y5_CARML</name>
<dbReference type="PANTHER" id="PTHR42999">
    <property type="entry name" value="ANTIBIOTIC RESISTANCE PROTEIN MCBG"/>
    <property type="match status" value="1"/>
</dbReference>
<dbReference type="InterPro" id="IPR052949">
    <property type="entry name" value="PA_immunity-related"/>
</dbReference>
<dbReference type="PANTHER" id="PTHR42999:SF1">
    <property type="entry name" value="PENTAPEPTIDE REPEAT-CONTAINING PROTEIN"/>
    <property type="match status" value="1"/>
</dbReference>
<dbReference type="SUPFAM" id="SSF141571">
    <property type="entry name" value="Pentapeptide repeat-like"/>
    <property type="match status" value="1"/>
</dbReference>
<comment type="caution">
    <text evidence="1">The sequence shown here is derived from an EMBL/GenBank/DDBJ whole genome shotgun (WGS) entry which is preliminary data.</text>
</comment>
<dbReference type="EMBL" id="JAVBVO010000001">
    <property type="protein sequence ID" value="MDZ5757341.1"/>
    <property type="molecule type" value="Genomic_DNA"/>
</dbReference>
<dbReference type="AlphaFoldDB" id="A0AAW9K1Y5"/>
<dbReference type="InterPro" id="IPR001646">
    <property type="entry name" value="5peptide_repeat"/>
</dbReference>
<gene>
    <name evidence="1" type="ORF">RAK27_01560</name>
</gene>
<proteinExistence type="predicted"/>
<protein>
    <submittedName>
        <fullName evidence="1">Pentapeptide repeat-containing protein</fullName>
    </submittedName>
</protein>